<evidence type="ECO:0008006" key="3">
    <source>
        <dbReference type="Google" id="ProtNLM"/>
    </source>
</evidence>
<keyword evidence="2" id="KW-1185">Reference proteome</keyword>
<dbReference type="EMBL" id="LR593886">
    <property type="protein sequence ID" value="VTS00450.1"/>
    <property type="molecule type" value="Genomic_DNA"/>
</dbReference>
<sequence>MFQDWLDVLLSGSYEEALPTLTLTSEATGETTGSGRLIWRGGDDLRIQAATRKVENPTVVEPSEPAEKQDVPAKILPGDLIPHSTFLTAVGRTKRQWTARTDPCSLDGLTTSGSDLIWDFSVTGACLSNETSSTKHHYLRFLLSPCPETWTRFTHTTVTNGLSEEPRTRSSLDWLMCLPSFGNVSAIRQNKDWFEVFVEFKEGTPECDPHDIVAAIGRAFSFFLGRQCISRGYEYVAPGKHVRRLDVRRVEAKRGTLRQPLGWQLTLRNNIEPTLGPTIDFFLTERGQRVAQYLFLCWDTVDNAFATQQAIASICIEGMLRVAAEVWGPEEGGGSKVEGIQKILTWLEVDPNPIGLTPNFVNRIKGMVNGMMKAKLSAKDVQRDWTARGLLGDTKGEFQAWSDTRQPLAHGKIPPAAESQTDLQVRLNQHSAILNLLNKMVLGLIGYEGEYVDHSKRGYPPAPFPNP</sequence>
<reference evidence="1 2" key="1">
    <citation type="submission" date="2019-05" db="EMBL/GenBank/DDBJ databases">
        <authorList>
            <consortium name="Science for Life Laboratories"/>
        </authorList>
    </citation>
    <scope>NUCLEOTIDE SEQUENCE [LARGE SCALE GENOMIC DNA]</scope>
    <source>
        <strain evidence="1">Soil9</strain>
    </source>
</reference>
<evidence type="ECO:0000313" key="1">
    <source>
        <dbReference type="EMBL" id="VTS00450.1"/>
    </source>
</evidence>
<dbReference type="RefSeq" id="WP_162672174.1">
    <property type="nucleotide sequence ID" value="NZ_LR593886.1"/>
</dbReference>
<dbReference type="AlphaFoldDB" id="A0A6P2DFB3"/>
<accession>A0A6P2DFB3</accession>
<dbReference type="KEGG" id="gms:SOIL9_81800"/>
<organism evidence="1 2">
    <name type="scientific">Gemmata massiliana</name>
    <dbReference type="NCBI Taxonomy" id="1210884"/>
    <lineage>
        <taxon>Bacteria</taxon>
        <taxon>Pseudomonadati</taxon>
        <taxon>Planctomycetota</taxon>
        <taxon>Planctomycetia</taxon>
        <taxon>Gemmatales</taxon>
        <taxon>Gemmataceae</taxon>
        <taxon>Gemmata</taxon>
    </lineage>
</organism>
<protein>
    <recommendedName>
        <fullName evidence="3">ApeA N-terminal domain-containing protein</fullName>
    </recommendedName>
</protein>
<evidence type="ECO:0000313" key="2">
    <source>
        <dbReference type="Proteomes" id="UP000464178"/>
    </source>
</evidence>
<dbReference type="Proteomes" id="UP000464178">
    <property type="component" value="Chromosome"/>
</dbReference>
<gene>
    <name evidence="1" type="ORF">SOIL9_81800</name>
</gene>
<proteinExistence type="predicted"/>
<name>A0A6P2DFB3_9BACT</name>